<dbReference type="Proteomes" id="UP000502136">
    <property type="component" value="Chromosome"/>
</dbReference>
<organism evidence="2 3">
    <name type="scientific">Paenibacillus albicereus</name>
    <dbReference type="NCBI Taxonomy" id="2726185"/>
    <lineage>
        <taxon>Bacteria</taxon>
        <taxon>Bacillati</taxon>
        <taxon>Bacillota</taxon>
        <taxon>Bacilli</taxon>
        <taxon>Bacillales</taxon>
        <taxon>Paenibacillaceae</taxon>
        <taxon>Paenibacillus</taxon>
    </lineage>
</organism>
<dbReference type="AlphaFoldDB" id="A0A6H2H260"/>
<dbReference type="EMBL" id="CP051428">
    <property type="protein sequence ID" value="QJC53784.1"/>
    <property type="molecule type" value="Genomic_DNA"/>
</dbReference>
<name>A0A6H2H260_9BACL</name>
<dbReference type="KEGG" id="palr:HGI30_21160"/>
<protein>
    <submittedName>
        <fullName evidence="2">Uncharacterized protein</fullName>
    </submittedName>
</protein>
<proteinExistence type="predicted"/>
<dbReference type="RefSeq" id="WP_168909315.1">
    <property type="nucleotide sequence ID" value="NZ_CP051428.1"/>
</dbReference>
<feature type="region of interest" description="Disordered" evidence="1">
    <location>
        <begin position="78"/>
        <end position="103"/>
    </location>
</feature>
<reference evidence="2 3" key="1">
    <citation type="submission" date="2020-04" db="EMBL/GenBank/DDBJ databases">
        <title>Novel Paenibacillus strain UniB2 isolated from commercial digestive syrup.</title>
        <authorList>
            <person name="Thorat V."/>
            <person name="Kirdat K."/>
            <person name="Tiwarekar B."/>
            <person name="Yadav A."/>
        </authorList>
    </citation>
    <scope>NUCLEOTIDE SEQUENCE [LARGE SCALE GENOMIC DNA]</scope>
    <source>
        <strain evidence="2 3">UniB2</strain>
    </source>
</reference>
<gene>
    <name evidence="2" type="ORF">HGI30_21160</name>
</gene>
<evidence type="ECO:0000313" key="3">
    <source>
        <dbReference type="Proteomes" id="UP000502136"/>
    </source>
</evidence>
<feature type="compositionally biased region" description="Low complexity" evidence="1">
    <location>
        <begin position="93"/>
        <end position="103"/>
    </location>
</feature>
<sequence length="134" mass="13918">MKATLYLYLDAEKGWRAAVTLDAEVDLRWRLDAEWAAEAAREAGASPPVPAEAMLACGVPLPLGAAYEAAASWNRQGPVPAGAQGGARRLRASRAAAPGGAAPLRLPEAAEALRRLARAALAPDGPEWPSGSRP</sequence>
<evidence type="ECO:0000313" key="2">
    <source>
        <dbReference type="EMBL" id="QJC53784.1"/>
    </source>
</evidence>
<accession>A0A6H2H260</accession>
<evidence type="ECO:0000256" key="1">
    <source>
        <dbReference type="SAM" id="MobiDB-lite"/>
    </source>
</evidence>
<keyword evidence="3" id="KW-1185">Reference proteome</keyword>